<proteinExistence type="predicted"/>
<protein>
    <submittedName>
        <fullName evidence="9">Chemotaxis protein</fullName>
    </submittedName>
</protein>
<dbReference type="InterPro" id="IPR050189">
    <property type="entry name" value="MFS_Efflux_Transporters"/>
</dbReference>
<dbReference type="InterPro" id="IPR011701">
    <property type="entry name" value="MFS"/>
</dbReference>
<evidence type="ECO:0000256" key="4">
    <source>
        <dbReference type="ARBA" id="ARBA00022989"/>
    </source>
</evidence>
<dbReference type="CDD" id="cd17324">
    <property type="entry name" value="MFS_NepI_like"/>
    <property type="match status" value="1"/>
</dbReference>
<feature type="transmembrane region" description="Helical" evidence="7">
    <location>
        <begin position="64"/>
        <end position="89"/>
    </location>
</feature>
<evidence type="ECO:0000259" key="8">
    <source>
        <dbReference type="PROSITE" id="PS50850"/>
    </source>
</evidence>
<evidence type="ECO:0000256" key="3">
    <source>
        <dbReference type="ARBA" id="ARBA00022692"/>
    </source>
</evidence>
<evidence type="ECO:0000256" key="7">
    <source>
        <dbReference type="SAM" id="Phobius"/>
    </source>
</evidence>
<dbReference type="SUPFAM" id="SSF103473">
    <property type="entry name" value="MFS general substrate transporter"/>
    <property type="match status" value="1"/>
</dbReference>
<feature type="region of interest" description="Disordered" evidence="6">
    <location>
        <begin position="376"/>
        <end position="399"/>
    </location>
</feature>
<evidence type="ECO:0000313" key="10">
    <source>
        <dbReference type="Proteomes" id="UP000031364"/>
    </source>
</evidence>
<gene>
    <name evidence="9" type="ORF">FG87_28160</name>
</gene>
<evidence type="ECO:0000313" key="9">
    <source>
        <dbReference type="EMBL" id="KIA61950.1"/>
    </source>
</evidence>
<dbReference type="InterPro" id="IPR020846">
    <property type="entry name" value="MFS_dom"/>
</dbReference>
<accession>A0ABR4Z9E1</accession>
<dbReference type="NCBIfam" id="NF033135">
    <property type="entry name" value="cmx_cmrA"/>
    <property type="match status" value="1"/>
</dbReference>
<feature type="transmembrane region" description="Helical" evidence="7">
    <location>
        <begin position="151"/>
        <end position="171"/>
    </location>
</feature>
<evidence type="ECO:0000256" key="5">
    <source>
        <dbReference type="ARBA" id="ARBA00023136"/>
    </source>
</evidence>
<keyword evidence="3 7" id="KW-0812">Transmembrane</keyword>
<dbReference type="Pfam" id="PF07690">
    <property type="entry name" value="MFS_1"/>
    <property type="match status" value="1"/>
</dbReference>
<reference evidence="9 10" key="1">
    <citation type="journal article" date="2014" name="Int. J. Syst. Evol. Microbiol.">
        <title>Nocardia vulneris sp. nov., isolated from wounds of human patients in North America.</title>
        <authorList>
            <person name="Lasker B.A."/>
            <person name="Bell M."/>
            <person name="Klenk H.P."/>
            <person name="Sproer C."/>
            <person name="Schumann C."/>
            <person name="Schumann P."/>
            <person name="Brown J.M."/>
        </authorList>
    </citation>
    <scope>NUCLEOTIDE SEQUENCE [LARGE SCALE GENOMIC DNA]</scope>
    <source>
        <strain evidence="9 10">W9851</strain>
    </source>
</reference>
<feature type="transmembrane region" description="Helical" evidence="7">
    <location>
        <begin position="95"/>
        <end position="116"/>
    </location>
</feature>
<dbReference type="PROSITE" id="PS50850">
    <property type="entry name" value="MFS"/>
    <property type="match status" value="1"/>
</dbReference>
<feature type="transmembrane region" description="Helical" evidence="7">
    <location>
        <begin position="263"/>
        <end position="282"/>
    </location>
</feature>
<evidence type="ECO:0000256" key="1">
    <source>
        <dbReference type="ARBA" id="ARBA00004651"/>
    </source>
</evidence>
<feature type="transmembrane region" description="Helical" evidence="7">
    <location>
        <begin position="200"/>
        <end position="221"/>
    </location>
</feature>
<dbReference type="InterPro" id="IPR036259">
    <property type="entry name" value="MFS_trans_sf"/>
</dbReference>
<dbReference type="PANTHER" id="PTHR43124">
    <property type="entry name" value="PURINE EFFLUX PUMP PBUE"/>
    <property type="match status" value="1"/>
</dbReference>
<feature type="transmembrane region" description="Helical" evidence="7">
    <location>
        <begin position="353"/>
        <end position="372"/>
    </location>
</feature>
<name>A0ABR4Z9E1_9NOCA</name>
<comment type="subcellular location">
    <subcellularLocation>
        <location evidence="1">Cell membrane</location>
        <topology evidence="1">Multi-pass membrane protein</topology>
    </subcellularLocation>
</comment>
<evidence type="ECO:0000256" key="2">
    <source>
        <dbReference type="ARBA" id="ARBA00022475"/>
    </source>
</evidence>
<feature type="domain" description="Major facilitator superfamily (MFS) profile" evidence="8">
    <location>
        <begin position="1"/>
        <end position="376"/>
    </location>
</feature>
<feature type="transmembrane region" description="Helical" evidence="7">
    <location>
        <begin position="233"/>
        <end position="251"/>
    </location>
</feature>
<feature type="transmembrane region" description="Helical" evidence="7">
    <location>
        <begin position="323"/>
        <end position="347"/>
    </location>
</feature>
<feature type="transmembrane region" description="Helical" evidence="7">
    <location>
        <begin position="28"/>
        <end position="52"/>
    </location>
</feature>
<evidence type="ECO:0000256" key="6">
    <source>
        <dbReference type="SAM" id="MobiDB-lite"/>
    </source>
</evidence>
<dbReference type="EMBL" id="JNFP01000038">
    <property type="protein sequence ID" value="KIA61950.1"/>
    <property type="molecule type" value="Genomic_DNA"/>
</dbReference>
<dbReference type="Proteomes" id="UP000031364">
    <property type="component" value="Unassembled WGS sequence"/>
</dbReference>
<feature type="transmembrane region" description="Helical" evidence="7">
    <location>
        <begin position="288"/>
        <end position="311"/>
    </location>
</feature>
<keyword evidence="2" id="KW-1003">Cell membrane</keyword>
<dbReference type="Gene3D" id="1.20.1250.20">
    <property type="entry name" value="MFS general substrate transporter like domains"/>
    <property type="match status" value="2"/>
</dbReference>
<keyword evidence="4 7" id="KW-1133">Transmembrane helix</keyword>
<sequence>MGVAVFAQGTSEFMLSGLLEPIAQDVGVSLGAAGALTSLFAVGMIVGAPLMAMTAGRWPVRSALTGFLALFIGAHAVGALTSNFVVLLATRWVAAMAYAGFLSVALASLPALVGAARVGRATAIILSGVTLACIVGVPAGAFLGQTWGWRAAFWAVVAAGVPALVALWGLVRVPIDRVTTAEGGVIRREWQAITERPVRVVLVAGALVNAATFASFTYLAVLTTEVGGAGKGWVPVILALFGLGSFLGVSLGGRYADRYATPLVTIGSAALIFAWATTALTATYLPALLLMATVCGAVSFAVGSTLIGLIVSAATPTAPRLSGAFATATFNIGAAAGPAVAGIAITWTGTPNAAVWTSVVISCAATAVALIGTRPRPGTLREVSDPPSATPPRSRRTER</sequence>
<feature type="transmembrane region" description="Helical" evidence="7">
    <location>
        <begin position="123"/>
        <end position="145"/>
    </location>
</feature>
<keyword evidence="10" id="KW-1185">Reference proteome</keyword>
<organism evidence="9 10">
    <name type="scientific">Nocardia vulneris</name>
    <dbReference type="NCBI Taxonomy" id="1141657"/>
    <lineage>
        <taxon>Bacteria</taxon>
        <taxon>Bacillati</taxon>
        <taxon>Actinomycetota</taxon>
        <taxon>Actinomycetes</taxon>
        <taxon>Mycobacteriales</taxon>
        <taxon>Nocardiaceae</taxon>
        <taxon>Nocardia</taxon>
    </lineage>
</organism>
<keyword evidence="5 7" id="KW-0472">Membrane</keyword>
<dbReference type="PANTHER" id="PTHR43124:SF3">
    <property type="entry name" value="CHLORAMPHENICOL EFFLUX PUMP RV0191"/>
    <property type="match status" value="1"/>
</dbReference>
<comment type="caution">
    <text evidence="9">The sequence shown here is derived from an EMBL/GenBank/DDBJ whole genome shotgun (WGS) entry which is preliminary data.</text>
</comment>